<dbReference type="EMBL" id="WJQU01003336">
    <property type="protein sequence ID" value="KAJ6625684.1"/>
    <property type="molecule type" value="Genomic_DNA"/>
</dbReference>
<feature type="signal peptide" evidence="1">
    <location>
        <begin position="1"/>
        <end position="18"/>
    </location>
</feature>
<dbReference type="Proteomes" id="UP001151699">
    <property type="component" value="Unassembled WGS sequence"/>
</dbReference>
<comment type="caution">
    <text evidence="2">The sequence shown here is derived from an EMBL/GenBank/DDBJ whole genome shotgun (WGS) entry which is preliminary data.</text>
</comment>
<gene>
    <name evidence="2" type="ORF">Bhyg_16312</name>
</gene>
<sequence length="488" mass="54606">MLILNVLCASVIVLTAWAHEPYDELEIKIYDIEGSSLAEDLERNLKTVEHILTSDALTNVVQGATVIPVISEIASVISIAQDSLSDSAWKDSLVRAIEEHEDRRSMEDRIADMKACMTTIQQKIRILQNQNNLSASEKSTIVFIIENEISKMMNLFSASGSVFKKHVQFAYPALSLLTPIVAVFVPLMNNLAPELARLTFMTCKYNDILQDYRFLATVDRVKAVQMTNDNADGRYWTHLTSFVMSRPYNPAGYHDKSESNNKLKRGCHDTLGCGVCIRASGSPGYQTETPNTVMSKSKCGASYTYPAVINYIEEVRFRVEKAYNDLIALLSKVRPAEACSQRKATGDGWWTVFVGCATAKNQRNSDSRCDFGNELCEPYVKIYVDGSETFRTSTLSGFNGQENEKTNNMGMERDMACFGEVFTSKKLSKSASIKLELYDEDDGFFGGGDDILLMKEATLQNLRTNIEMVEGVNSVNIISIWKNEYNDD</sequence>
<keyword evidence="1" id="KW-0732">Signal</keyword>
<reference evidence="2" key="1">
    <citation type="submission" date="2022-07" db="EMBL/GenBank/DDBJ databases">
        <authorList>
            <person name="Trinca V."/>
            <person name="Uliana J.V.C."/>
            <person name="Torres T.T."/>
            <person name="Ward R.J."/>
            <person name="Monesi N."/>
        </authorList>
    </citation>
    <scope>NUCLEOTIDE SEQUENCE</scope>
    <source>
        <strain evidence="2">HSMRA1968</strain>
        <tissue evidence="2">Whole embryos</tissue>
    </source>
</reference>
<protein>
    <submittedName>
        <fullName evidence="2">Uncharacterized protein</fullName>
    </submittedName>
</protein>
<dbReference type="AlphaFoldDB" id="A0A9Q0RUF9"/>
<feature type="chain" id="PRO_5040429407" evidence="1">
    <location>
        <begin position="19"/>
        <end position="488"/>
    </location>
</feature>
<organism evidence="2 3">
    <name type="scientific">Pseudolycoriella hygida</name>
    <dbReference type="NCBI Taxonomy" id="35572"/>
    <lineage>
        <taxon>Eukaryota</taxon>
        <taxon>Metazoa</taxon>
        <taxon>Ecdysozoa</taxon>
        <taxon>Arthropoda</taxon>
        <taxon>Hexapoda</taxon>
        <taxon>Insecta</taxon>
        <taxon>Pterygota</taxon>
        <taxon>Neoptera</taxon>
        <taxon>Endopterygota</taxon>
        <taxon>Diptera</taxon>
        <taxon>Nematocera</taxon>
        <taxon>Sciaroidea</taxon>
        <taxon>Sciaridae</taxon>
        <taxon>Pseudolycoriella</taxon>
    </lineage>
</organism>
<accession>A0A9Q0RUF9</accession>
<evidence type="ECO:0000256" key="1">
    <source>
        <dbReference type="SAM" id="SignalP"/>
    </source>
</evidence>
<proteinExistence type="predicted"/>
<evidence type="ECO:0000313" key="2">
    <source>
        <dbReference type="EMBL" id="KAJ6625684.1"/>
    </source>
</evidence>
<name>A0A9Q0RUF9_9DIPT</name>
<keyword evidence="3" id="KW-1185">Reference proteome</keyword>
<evidence type="ECO:0000313" key="3">
    <source>
        <dbReference type="Proteomes" id="UP001151699"/>
    </source>
</evidence>